<dbReference type="Pfam" id="PF13344">
    <property type="entry name" value="Hydrolase_6"/>
    <property type="match status" value="1"/>
</dbReference>
<keyword evidence="2" id="KW-1185">Reference proteome</keyword>
<evidence type="ECO:0000313" key="1">
    <source>
        <dbReference type="EMBL" id="AMK54529.1"/>
    </source>
</evidence>
<dbReference type="KEGG" id="fro:AALO17_13950"/>
<dbReference type="GeneID" id="78478102"/>
<dbReference type="Pfam" id="PF13242">
    <property type="entry name" value="Hydrolase_like"/>
    <property type="match status" value="1"/>
</dbReference>
<dbReference type="EMBL" id="CP011391">
    <property type="protein sequence ID" value="AMK54529.1"/>
    <property type="molecule type" value="Genomic_DNA"/>
</dbReference>
<dbReference type="Gene3D" id="3.40.50.1000">
    <property type="entry name" value="HAD superfamily/HAD-like"/>
    <property type="match status" value="2"/>
</dbReference>
<organism evidence="1 2">
    <name type="scientific">Faecalibaculum rodentium</name>
    <dbReference type="NCBI Taxonomy" id="1702221"/>
    <lineage>
        <taxon>Bacteria</taxon>
        <taxon>Bacillati</taxon>
        <taxon>Bacillota</taxon>
        <taxon>Erysipelotrichia</taxon>
        <taxon>Erysipelotrichales</taxon>
        <taxon>Erysipelotrichaceae</taxon>
        <taxon>Faecalibaculum</taxon>
    </lineage>
</organism>
<evidence type="ECO:0000313" key="2">
    <source>
        <dbReference type="Proteomes" id="UP000069771"/>
    </source>
</evidence>
<dbReference type="RefSeq" id="WP_067557017.1">
    <property type="nucleotide sequence ID" value="NZ_CAKOCV010000005.1"/>
</dbReference>
<dbReference type="AlphaFoldDB" id="A0A140DV52"/>
<dbReference type="PANTHER" id="PTHR19288:SF46">
    <property type="entry name" value="HALOACID DEHALOGENASE-LIKE HYDROLASE DOMAIN-CONTAINING PROTEIN 2"/>
    <property type="match status" value="1"/>
</dbReference>
<dbReference type="InterPro" id="IPR023214">
    <property type="entry name" value="HAD_sf"/>
</dbReference>
<dbReference type="GO" id="GO:0016791">
    <property type="term" value="F:phosphatase activity"/>
    <property type="evidence" value="ECO:0007669"/>
    <property type="project" value="TreeGrafter"/>
</dbReference>
<sequence length="262" mass="28733">MKTLVLDLDGTMYRGPEPIEAGIRLVKKLLAQNRPFLFLTNNSMRTPAQNARHMLEMGYEGILPEHFYNSAMASAAWARRNLGTETAAFIGQEGMREALEQEGIRITDRAPQALFVGLDKTMDYAGYSRALGHLLNGAALIGTNKDRILAKPGGFEVGNGSVVALFEYASGQKSPDIGKPHAPILDFMLEKHGLRREDVILVGDNLETDIALGYNNHVKTVLVESGVHNRHDIDHLGMVPDLVIGSLDELTAMIEDGSIDRL</sequence>
<dbReference type="InterPro" id="IPR006357">
    <property type="entry name" value="HAD-SF_hydro_IIA"/>
</dbReference>
<dbReference type="InterPro" id="IPR036412">
    <property type="entry name" value="HAD-like_sf"/>
</dbReference>
<name>A0A140DV52_9FIRM</name>
<accession>A0A140DV52</accession>
<dbReference type="PANTHER" id="PTHR19288">
    <property type="entry name" value="4-NITROPHENYLPHOSPHATASE-RELATED"/>
    <property type="match status" value="1"/>
</dbReference>
<dbReference type="STRING" id="1702221.AALO17_13950"/>
<reference evidence="1 2" key="1">
    <citation type="journal article" date="2016" name="Gut Pathog.">
        <title>Whole genome sequencing of "Faecalibaculum rodentium" ALO17, isolated from C57BL/6J laboratory mouse feces.</title>
        <authorList>
            <person name="Lim S."/>
            <person name="Chang D.H."/>
            <person name="Ahn S."/>
            <person name="Kim B.C."/>
        </authorList>
    </citation>
    <scope>NUCLEOTIDE SEQUENCE [LARGE SCALE GENOMIC DNA]</scope>
    <source>
        <strain evidence="1 2">Alo17</strain>
    </source>
</reference>
<gene>
    <name evidence="1" type="ORF">AALO17_13950</name>
</gene>
<dbReference type="OrthoDB" id="9810449at2"/>
<dbReference type="GO" id="GO:0005737">
    <property type="term" value="C:cytoplasm"/>
    <property type="evidence" value="ECO:0007669"/>
    <property type="project" value="TreeGrafter"/>
</dbReference>
<protein>
    <submittedName>
        <fullName evidence="1">4-nitrophenylphosphatase</fullName>
    </submittedName>
</protein>
<proteinExistence type="predicted"/>
<dbReference type="SUPFAM" id="SSF56784">
    <property type="entry name" value="HAD-like"/>
    <property type="match status" value="1"/>
</dbReference>
<dbReference type="Proteomes" id="UP000069771">
    <property type="component" value="Chromosome"/>
</dbReference>